<evidence type="ECO:0000256" key="1">
    <source>
        <dbReference type="SAM" id="Coils"/>
    </source>
</evidence>
<dbReference type="Proteomes" id="UP001501508">
    <property type="component" value="Unassembled WGS sequence"/>
</dbReference>
<dbReference type="Gene3D" id="3.40.50.300">
    <property type="entry name" value="P-loop containing nucleotide triphosphate hydrolases"/>
    <property type="match status" value="2"/>
</dbReference>
<evidence type="ECO:0000259" key="2">
    <source>
        <dbReference type="Pfam" id="PF13476"/>
    </source>
</evidence>
<evidence type="ECO:0000313" key="3">
    <source>
        <dbReference type="EMBL" id="GAA4441703.1"/>
    </source>
</evidence>
<comment type="caution">
    <text evidence="3">The sequence shown here is derived from an EMBL/GenBank/DDBJ whole genome shotgun (WGS) entry which is preliminary data.</text>
</comment>
<evidence type="ECO:0000313" key="4">
    <source>
        <dbReference type="Proteomes" id="UP001501508"/>
    </source>
</evidence>
<keyword evidence="4" id="KW-1185">Reference proteome</keyword>
<dbReference type="SUPFAM" id="SSF52540">
    <property type="entry name" value="P-loop containing nucleoside triphosphate hydrolases"/>
    <property type="match status" value="1"/>
</dbReference>
<sequence>MKILRLRFKNINSFYGKSYTIDFTARPLSDSGLFIISGPTGAGKSTILDVITLALYNEVPRFEKGISKTEIDKLGSIVNARAAEEPKCEAFAEVEYEVRSGKYRAAWSISKNRNGNWNNYQMEISKLPEEILLEVKSLGDYPKKNAELIGLNFDQFVKSIILAQGSFAEFLKADRNTRTKLLEDITGTHIYRKLGEQSYERFKESAGQIRLKEAELKGVVLKTEAEVAELTERKIAQERLREKSEREVEKWEKERNLSNEQDKLRAAARKIEADQLRLTAELEAFSERREQLAAHESVSHLAAPLTKHRESERQLKRIEDEIASRGKQASRLVTEEAGLLESVSALIGQEVTGVDFIPAVDRFENEILGLELEIKEQRARAAPIDKAVRSEIAAANHAWAKGLSVSDYESSLQALSDRMAGLGATLSAYPANFDASERLKVLDADFETLSDLKARFQDRVRLGEEGKKLRDELARLSLMESQLQPELVASSARLATIKKNIEQKTDQWIRESTSQKLEVYRDNLREGEPCPLCGSPDHPYLTHYVNLATGLAKEIQDLKSELATVEIKEKRLVLEVDGGKKKAVELGERLNAMRSDYKQVDGVIRETVSKMGLGPEATADDLQHKLRSVQQEKAGIDSWVKGQEQVSLAARLKEGFTELMAVRNEVRRLDEEKKRRYSGNQIQQEARELRSKWENLITVREENNRQLVFRESELNETRREMEEVLSGLQAELQRTGLSSPEDAEKRIIPAAQYQKLKLEADRLLHQSQNLKLMAAENARMLTERTAARNFPELSTEEIERLYGDARQHFRNLLQEIASLQTLLQTELENRARFGLISNELAELQKEHRKWDLLRQYIGDASGNNFSGFAQSLTLQNLIGLANLRLQKLSDRYILDKPGNDSEGLYVLDTYHGNQARAVSTLSGGETFTVSLALALALSDLASRNVRIESLFIDEGFGTLDAETLESAVAILERLQDESSKTVGVISHRPEMKERIPVQIQVEKGIDGSSSVHVVG</sequence>
<dbReference type="RefSeq" id="WP_345030076.1">
    <property type="nucleotide sequence ID" value="NZ_BAABEY010000025.1"/>
</dbReference>
<protein>
    <submittedName>
        <fullName evidence="3">AAA family ATPase</fullName>
    </submittedName>
</protein>
<feature type="domain" description="Rad50/SbcC-type AAA" evidence="2">
    <location>
        <begin position="5"/>
        <end position="261"/>
    </location>
</feature>
<accession>A0ABP8M2H5</accession>
<dbReference type="PANTHER" id="PTHR32114">
    <property type="entry name" value="ABC TRANSPORTER ABCH.3"/>
    <property type="match status" value="1"/>
</dbReference>
<feature type="coiled-coil region" evidence="1">
    <location>
        <begin position="227"/>
        <end position="274"/>
    </location>
</feature>
<reference evidence="4" key="1">
    <citation type="journal article" date="2019" name="Int. J. Syst. Evol. Microbiol.">
        <title>The Global Catalogue of Microorganisms (GCM) 10K type strain sequencing project: providing services to taxonomists for standard genome sequencing and annotation.</title>
        <authorList>
            <consortium name="The Broad Institute Genomics Platform"/>
            <consortium name="The Broad Institute Genome Sequencing Center for Infectious Disease"/>
            <person name="Wu L."/>
            <person name="Ma J."/>
        </authorList>
    </citation>
    <scope>NUCLEOTIDE SEQUENCE [LARGE SCALE GENOMIC DNA]</scope>
    <source>
        <strain evidence="4">JCM 31920</strain>
    </source>
</reference>
<proteinExistence type="predicted"/>
<keyword evidence="1" id="KW-0175">Coiled coil</keyword>
<dbReference type="Pfam" id="PF13558">
    <property type="entry name" value="SbcC_Walker_B"/>
    <property type="match status" value="1"/>
</dbReference>
<dbReference type="EMBL" id="BAABEY010000025">
    <property type="protein sequence ID" value="GAA4441703.1"/>
    <property type="molecule type" value="Genomic_DNA"/>
</dbReference>
<feature type="coiled-coil region" evidence="1">
    <location>
        <begin position="711"/>
        <end position="773"/>
    </location>
</feature>
<dbReference type="Pfam" id="PF13476">
    <property type="entry name" value="AAA_23"/>
    <property type="match status" value="1"/>
</dbReference>
<organism evidence="3 4">
    <name type="scientific">Ravibacter arvi</name>
    <dbReference type="NCBI Taxonomy" id="2051041"/>
    <lineage>
        <taxon>Bacteria</taxon>
        <taxon>Pseudomonadati</taxon>
        <taxon>Bacteroidota</taxon>
        <taxon>Cytophagia</taxon>
        <taxon>Cytophagales</taxon>
        <taxon>Spirosomataceae</taxon>
        <taxon>Ravibacter</taxon>
    </lineage>
</organism>
<dbReference type="PANTHER" id="PTHR32114:SF2">
    <property type="entry name" value="ABC TRANSPORTER ABCH.3"/>
    <property type="match status" value="1"/>
</dbReference>
<feature type="coiled-coil region" evidence="1">
    <location>
        <begin position="548"/>
        <end position="575"/>
    </location>
</feature>
<name>A0ABP8M2H5_9BACT</name>
<dbReference type="InterPro" id="IPR027417">
    <property type="entry name" value="P-loop_NTPase"/>
</dbReference>
<gene>
    <name evidence="3" type="ORF">GCM10023091_27360</name>
</gene>
<dbReference type="InterPro" id="IPR038729">
    <property type="entry name" value="Rad50/SbcC_AAA"/>
</dbReference>